<evidence type="ECO:0000313" key="1">
    <source>
        <dbReference type="EMBL" id="RGD80325.1"/>
    </source>
</evidence>
<dbReference type="GO" id="GO:0000287">
    <property type="term" value="F:magnesium ion binding"/>
    <property type="evidence" value="ECO:0007669"/>
    <property type="project" value="TreeGrafter"/>
</dbReference>
<evidence type="ECO:0000313" key="2">
    <source>
        <dbReference type="Proteomes" id="UP000261032"/>
    </source>
</evidence>
<dbReference type="Gene3D" id="3.30.1240.10">
    <property type="match status" value="1"/>
</dbReference>
<accession>A0A3E3E9J7</accession>
<dbReference type="AlphaFoldDB" id="A0A3E3E9J7"/>
<organism evidence="1 2">
    <name type="scientific">Thomasclavelia ramosa</name>
    <dbReference type="NCBI Taxonomy" id="1547"/>
    <lineage>
        <taxon>Bacteria</taxon>
        <taxon>Bacillati</taxon>
        <taxon>Bacillota</taxon>
        <taxon>Erysipelotrichia</taxon>
        <taxon>Erysipelotrichales</taxon>
        <taxon>Coprobacillaceae</taxon>
        <taxon>Thomasclavelia</taxon>
    </lineage>
</organism>
<proteinExistence type="predicted"/>
<dbReference type="RefSeq" id="WP_009300019.1">
    <property type="nucleotide sequence ID" value="NZ_AP031443.1"/>
</dbReference>
<dbReference type="InterPro" id="IPR023214">
    <property type="entry name" value="HAD_sf"/>
</dbReference>
<name>A0A3E3E9J7_9FIRM</name>
<dbReference type="Gene3D" id="3.40.50.1000">
    <property type="entry name" value="HAD superfamily/HAD-like"/>
    <property type="match status" value="1"/>
</dbReference>
<protein>
    <submittedName>
        <fullName evidence="1">HAD family phosphatase</fullName>
    </submittedName>
</protein>
<reference evidence="1 2" key="1">
    <citation type="submission" date="2018-08" db="EMBL/GenBank/DDBJ databases">
        <title>A genome reference for cultivated species of the human gut microbiota.</title>
        <authorList>
            <person name="Zou Y."/>
            <person name="Xue W."/>
            <person name="Luo G."/>
        </authorList>
    </citation>
    <scope>NUCLEOTIDE SEQUENCE [LARGE SCALE GENOMIC DNA]</scope>
    <source>
        <strain evidence="1 2">OM06-4</strain>
    </source>
</reference>
<dbReference type="PANTHER" id="PTHR10000">
    <property type="entry name" value="PHOSPHOSERINE PHOSPHATASE"/>
    <property type="match status" value="1"/>
</dbReference>
<dbReference type="PROSITE" id="PS01229">
    <property type="entry name" value="COF_2"/>
    <property type="match status" value="1"/>
</dbReference>
<comment type="caution">
    <text evidence="1">The sequence shown here is derived from an EMBL/GenBank/DDBJ whole genome shotgun (WGS) entry which is preliminary data.</text>
</comment>
<sequence length="261" mass="30097">MKKKKLILFDMDGTLIDWRQGIDKPTKQMFEAFQKLREHGFLVMIASGRLLPLITVPLRGFEFDGYLLSDGAHVILNGEEIIKEPLDHGDVERTISLARSLTLEYGLLFKDGAYLQKDGVIAPFLKKANFDMNKINYEKYDDQVFKLYIHCQKKKQNEIIEQFGCFNLAFEDDYDLIEIRNKYHSKASGLKAILTRLEIETENTYFFGDGFNDVEIFNMVGHSYVMENAAPELYQYGTICQPVEADGAYLKVMEILAEENL</sequence>
<dbReference type="Proteomes" id="UP000261032">
    <property type="component" value="Unassembled WGS sequence"/>
</dbReference>
<dbReference type="GeneID" id="64195133"/>
<dbReference type="GO" id="GO:0005829">
    <property type="term" value="C:cytosol"/>
    <property type="evidence" value="ECO:0007669"/>
    <property type="project" value="TreeGrafter"/>
</dbReference>
<dbReference type="EMBL" id="QUSL01000031">
    <property type="protein sequence ID" value="RGD80325.1"/>
    <property type="molecule type" value="Genomic_DNA"/>
</dbReference>
<dbReference type="GO" id="GO:0016791">
    <property type="term" value="F:phosphatase activity"/>
    <property type="evidence" value="ECO:0007669"/>
    <property type="project" value="TreeGrafter"/>
</dbReference>
<dbReference type="PANTHER" id="PTHR10000:SF25">
    <property type="entry name" value="PHOSPHATASE YKRA-RELATED"/>
    <property type="match status" value="1"/>
</dbReference>
<dbReference type="InterPro" id="IPR036412">
    <property type="entry name" value="HAD-like_sf"/>
</dbReference>
<gene>
    <name evidence="1" type="ORF">DXB93_15220</name>
</gene>
<dbReference type="Pfam" id="PF08282">
    <property type="entry name" value="Hydrolase_3"/>
    <property type="match status" value="1"/>
</dbReference>
<dbReference type="SUPFAM" id="SSF56784">
    <property type="entry name" value="HAD-like"/>
    <property type="match status" value="1"/>
</dbReference>